<accession>A0A316Z083</accession>
<organism evidence="2 3">
    <name type="scientific">Tilletiopsis washingtonensis</name>
    <dbReference type="NCBI Taxonomy" id="58919"/>
    <lineage>
        <taxon>Eukaryota</taxon>
        <taxon>Fungi</taxon>
        <taxon>Dikarya</taxon>
        <taxon>Basidiomycota</taxon>
        <taxon>Ustilaginomycotina</taxon>
        <taxon>Exobasidiomycetes</taxon>
        <taxon>Entylomatales</taxon>
        <taxon>Entylomatales incertae sedis</taxon>
        <taxon>Tilletiopsis</taxon>
    </lineage>
</organism>
<feature type="region of interest" description="Disordered" evidence="1">
    <location>
        <begin position="740"/>
        <end position="775"/>
    </location>
</feature>
<evidence type="ECO:0000256" key="1">
    <source>
        <dbReference type="SAM" id="MobiDB-lite"/>
    </source>
</evidence>
<dbReference type="GeneID" id="37266735"/>
<gene>
    <name evidence="2" type="ORF">FA09DRAFT_151629</name>
</gene>
<dbReference type="STRING" id="58919.A0A316Z083"/>
<dbReference type="Proteomes" id="UP000245946">
    <property type="component" value="Unassembled WGS sequence"/>
</dbReference>
<evidence type="ECO:0000313" key="3">
    <source>
        <dbReference type="Proteomes" id="UP000245946"/>
    </source>
</evidence>
<feature type="compositionally biased region" description="Basic residues" evidence="1">
    <location>
        <begin position="749"/>
        <end position="763"/>
    </location>
</feature>
<name>A0A316Z083_9BASI</name>
<dbReference type="PANTHER" id="PTHR33266:SF1">
    <property type="entry name" value="F-BOX DOMAIN-CONTAINING PROTEIN"/>
    <property type="match status" value="1"/>
</dbReference>
<evidence type="ECO:0000313" key="2">
    <source>
        <dbReference type="EMBL" id="PWN95137.1"/>
    </source>
</evidence>
<keyword evidence="3" id="KW-1185">Reference proteome</keyword>
<proteinExistence type="predicted"/>
<dbReference type="RefSeq" id="XP_025595416.1">
    <property type="nucleotide sequence ID" value="XM_025739189.1"/>
</dbReference>
<sequence>MLEVFKDDAAKKSAFEMMNESGVSLIRELCELVEGSVYRGELDAPRWLLSLLYSPTGRSTDGSKTPSFTPETRRFESSLAWSRSTDVARRTALEAEYAAADPADFGTHMLLRRYVLPPAAFEPDRKAAARHARHVAFYDAPFLGGALVKIKSKIREHEESIIAKSLSHPAVRCFQLYQSSGMGKSRLLHELCASATDSVSEPIVGFNISLALPTSSSMPAGDELKLLRSKVSFKSRPCDRRVCLLLFFCAFFEIVAEQFGSLESLQARSRFAELSERTSTAEMLPSEYEAAQSKRRDFLRAVDARFHDLWMLNELFSPEKLYDALRSATRRIMLPPRAYFVLGLDELSALVPGASSAEFTALILDVLRAWSPAAERIWLLFADSLGSAPAATPGFVWSNFTRHGVRSFVPFVDFPLHPSFRTFAGDRPLSQRSLAELSSFEVACSIGRPLWATLPHSSASLDDCLRLAEAKLTNGELMLWPGSTVGWAQMTVLLSQRVVLPQWLRFKEAADKIEEQEIRHHMRVVYDFEQVSEEADYRFTSGFPEEPILASAARRILALRHPESVVWAAACATLRRLCCHMVSITNGVARELASQIITSIAYDRVLEPRRDELCGASDPADKGAWQEDSIITVHEFVSSLLGPEVASQLDDRLGACLMHFSRWFSLDKRCSSPSQQLLKAAFITGIAYKGAAGQADWDLGESGAEHDERAAWPALAGLLPRRICSGLDGAMLLADALSSSHPGVDRPATRHRSPLRPPVHRNLRAGQESRKGQPADLQMVFRC</sequence>
<dbReference type="OrthoDB" id="107110at2759"/>
<dbReference type="AlphaFoldDB" id="A0A316Z083"/>
<reference evidence="2 3" key="1">
    <citation type="journal article" date="2018" name="Mol. Biol. Evol.">
        <title>Broad Genomic Sampling Reveals a Smut Pathogenic Ancestry of the Fungal Clade Ustilaginomycotina.</title>
        <authorList>
            <person name="Kijpornyongpan T."/>
            <person name="Mondo S.J."/>
            <person name="Barry K."/>
            <person name="Sandor L."/>
            <person name="Lee J."/>
            <person name="Lipzen A."/>
            <person name="Pangilinan J."/>
            <person name="LaButti K."/>
            <person name="Hainaut M."/>
            <person name="Henrissat B."/>
            <person name="Grigoriev I.V."/>
            <person name="Spatafora J.W."/>
            <person name="Aime M.C."/>
        </authorList>
    </citation>
    <scope>NUCLEOTIDE SEQUENCE [LARGE SCALE GENOMIC DNA]</scope>
    <source>
        <strain evidence="2 3">MCA 4186</strain>
    </source>
</reference>
<dbReference type="EMBL" id="KZ819306">
    <property type="protein sequence ID" value="PWN95137.1"/>
    <property type="molecule type" value="Genomic_DNA"/>
</dbReference>
<protein>
    <submittedName>
        <fullName evidence="2">Uncharacterized protein</fullName>
    </submittedName>
</protein>
<dbReference type="PANTHER" id="PTHR33266">
    <property type="entry name" value="CHROMOSOME 15, WHOLE GENOME SHOTGUN SEQUENCE"/>
    <property type="match status" value="1"/>
</dbReference>